<dbReference type="Pfam" id="PF01797">
    <property type="entry name" value="Y1_Tnp"/>
    <property type="match status" value="1"/>
</dbReference>
<sequence>MPRPTRIEYKGAFHHVMNRGRGRQTIFHHEKDYQAFLSVLQESHEQFDAMIHCYCLMGNHYHLLIETPKANLSRIMRHINGVYTQRYNRLHRTDGPLFRGRYKSILVDEDPYLLQLSRYIHRNPVDMKRPLVAQLSDYRWSSYPAYINQAEAPSWLFRDRIYQMQGQRQKYVGYRNYVAQGVDEDISRFYNRGNYLTVLGDKAFKESVREETKEQNIEQLRKVLEDRPSGQRILELVAVIFKVKSRDIKSCPGGKRVSNPARAFAMYSCQRYGALSLKQIAVLFNLSHSGSVSFSVNKVKRELVEGQWLSEVKQLERGLYIVK</sequence>
<dbReference type="SUPFAM" id="SSF143422">
    <property type="entry name" value="Transposase IS200-like"/>
    <property type="match status" value="1"/>
</dbReference>
<dbReference type="PANTHER" id="PTHR34322:SF2">
    <property type="entry name" value="TRANSPOSASE IS200-LIKE DOMAIN-CONTAINING PROTEIN"/>
    <property type="match status" value="1"/>
</dbReference>
<dbReference type="InterPro" id="IPR013159">
    <property type="entry name" value="DnaA_C"/>
</dbReference>
<dbReference type="Proteomes" id="UP001554427">
    <property type="component" value="Unassembled WGS sequence"/>
</dbReference>
<dbReference type="PANTHER" id="PTHR34322">
    <property type="entry name" value="TRANSPOSASE, Y1_TNP DOMAIN-CONTAINING"/>
    <property type="match status" value="1"/>
</dbReference>
<proteinExistence type="predicted"/>
<dbReference type="EMBL" id="JBFDAH010000015">
    <property type="protein sequence ID" value="MEW4366561.1"/>
    <property type="molecule type" value="Genomic_DNA"/>
</dbReference>
<reference evidence="3 4" key="1">
    <citation type="submission" date="2024-06" db="EMBL/GenBank/DDBJ databases">
        <title>Aliikangiella maris sp. nov., sp. nov., a phycosphere bacterium isolated from seawater and ecosystem role in Phaeocystis globosa blooms.</title>
        <authorList>
            <person name="Li F."/>
        </authorList>
    </citation>
    <scope>NUCLEOTIDE SEQUENCE [LARGE SCALE GENOMIC DNA]</scope>
    <source>
        <strain evidence="3 4">GXAS 306</strain>
    </source>
</reference>
<evidence type="ECO:0000313" key="3">
    <source>
        <dbReference type="EMBL" id="MEW4366561.1"/>
    </source>
</evidence>
<comment type="caution">
    <text evidence="3">The sequence shown here is derived from an EMBL/GenBank/DDBJ whole genome shotgun (WGS) entry which is preliminary data.</text>
</comment>
<organism evidence="3 4">
    <name type="scientific">Aliikangiella maris</name>
    <dbReference type="NCBI Taxonomy" id="3162458"/>
    <lineage>
        <taxon>Bacteria</taxon>
        <taxon>Pseudomonadati</taxon>
        <taxon>Pseudomonadota</taxon>
        <taxon>Gammaproteobacteria</taxon>
        <taxon>Oceanospirillales</taxon>
        <taxon>Pleioneaceae</taxon>
        <taxon>Aliikangiella</taxon>
    </lineage>
</organism>
<dbReference type="SMART" id="SM01321">
    <property type="entry name" value="Y1_Tnp"/>
    <property type="match status" value="1"/>
</dbReference>
<dbReference type="RefSeq" id="WP_367023951.1">
    <property type="nucleotide sequence ID" value="NZ_JBFDAH010000015.1"/>
</dbReference>
<dbReference type="InterPro" id="IPR036515">
    <property type="entry name" value="Transposase_17_sf"/>
</dbReference>
<dbReference type="InterPro" id="IPR002686">
    <property type="entry name" value="Transposase_17"/>
</dbReference>
<evidence type="ECO:0000259" key="2">
    <source>
        <dbReference type="SMART" id="SM01321"/>
    </source>
</evidence>
<dbReference type="InterPro" id="IPR010921">
    <property type="entry name" value="Trp_repressor/repl_initiator"/>
</dbReference>
<keyword evidence="4" id="KW-1185">Reference proteome</keyword>
<evidence type="ECO:0000313" key="4">
    <source>
        <dbReference type="Proteomes" id="UP001554427"/>
    </source>
</evidence>
<protein>
    <submittedName>
        <fullName evidence="3">Transposase</fullName>
    </submittedName>
</protein>
<dbReference type="Gene3D" id="1.10.1750.10">
    <property type="match status" value="1"/>
</dbReference>
<name>A0ABV3MQU5_9GAMM</name>
<dbReference type="SMART" id="SM00760">
    <property type="entry name" value="Bac_DnaA_C"/>
    <property type="match status" value="1"/>
</dbReference>
<dbReference type="SUPFAM" id="SSF48295">
    <property type="entry name" value="TrpR-like"/>
    <property type="match status" value="1"/>
</dbReference>
<evidence type="ECO:0000259" key="1">
    <source>
        <dbReference type="SMART" id="SM00760"/>
    </source>
</evidence>
<feature type="domain" description="Transposase IS200-like" evidence="2">
    <location>
        <begin position="9"/>
        <end position="123"/>
    </location>
</feature>
<gene>
    <name evidence="3" type="ORF">ABVT42_13905</name>
</gene>
<feature type="domain" description="Chromosomal replication initiator DnaA C-terminal" evidence="1">
    <location>
        <begin position="229"/>
        <end position="299"/>
    </location>
</feature>
<accession>A0ABV3MQU5</accession>
<dbReference type="Gene3D" id="3.30.70.1290">
    <property type="entry name" value="Transposase IS200-like"/>
    <property type="match status" value="1"/>
</dbReference>